<dbReference type="Pfam" id="PF06722">
    <property type="entry name" value="EryCIII-like_C"/>
    <property type="match status" value="1"/>
</dbReference>
<gene>
    <name evidence="3" type="ORF">Enr17x_08640</name>
</gene>
<dbReference type="CDD" id="cd03784">
    <property type="entry name" value="GT1_Gtf-like"/>
    <property type="match status" value="1"/>
</dbReference>
<keyword evidence="3" id="KW-0808">Transferase</keyword>
<reference evidence="3 4" key="1">
    <citation type="submission" date="2019-03" db="EMBL/GenBank/DDBJ databases">
        <title>Deep-cultivation of Planctomycetes and their phenomic and genomic characterization uncovers novel biology.</title>
        <authorList>
            <person name="Wiegand S."/>
            <person name="Jogler M."/>
            <person name="Boedeker C."/>
            <person name="Pinto D."/>
            <person name="Vollmers J."/>
            <person name="Rivas-Marin E."/>
            <person name="Kohn T."/>
            <person name="Peeters S.H."/>
            <person name="Heuer A."/>
            <person name="Rast P."/>
            <person name="Oberbeckmann S."/>
            <person name="Bunk B."/>
            <person name="Jeske O."/>
            <person name="Meyerdierks A."/>
            <person name="Storesund J.E."/>
            <person name="Kallscheuer N."/>
            <person name="Luecker S."/>
            <person name="Lage O.M."/>
            <person name="Pohl T."/>
            <person name="Merkel B.J."/>
            <person name="Hornburger P."/>
            <person name="Mueller R.-W."/>
            <person name="Bruemmer F."/>
            <person name="Labrenz M."/>
            <person name="Spormann A.M."/>
            <person name="Op den Camp H."/>
            <person name="Overmann J."/>
            <person name="Amann R."/>
            <person name="Jetten M.S.M."/>
            <person name="Mascher T."/>
            <person name="Medema M.H."/>
            <person name="Devos D.P."/>
            <person name="Kaster A.-K."/>
            <person name="Ovreas L."/>
            <person name="Rohde M."/>
            <person name="Galperin M.Y."/>
            <person name="Jogler C."/>
        </authorList>
    </citation>
    <scope>NUCLEOTIDE SEQUENCE [LARGE SCALE GENOMIC DNA]</scope>
    <source>
        <strain evidence="3 4">Enr17</strain>
    </source>
</reference>
<dbReference type="GO" id="GO:0033072">
    <property type="term" value="P:vancomycin biosynthetic process"/>
    <property type="evidence" value="ECO:0007669"/>
    <property type="project" value="UniProtKB-ARBA"/>
</dbReference>
<dbReference type="Pfam" id="PF03033">
    <property type="entry name" value="Glyco_transf_28"/>
    <property type="match status" value="1"/>
</dbReference>
<keyword evidence="3" id="KW-0456">Lyase</keyword>
<dbReference type="OrthoDB" id="9805366at2"/>
<dbReference type="InterPro" id="IPR002213">
    <property type="entry name" value="UDP_glucos_trans"/>
</dbReference>
<name>A0A518I6Z6_9PLAN</name>
<dbReference type="KEGG" id="gfm:Enr17x_08640"/>
<dbReference type="InterPro" id="IPR004276">
    <property type="entry name" value="GlycoTrans_28_N"/>
</dbReference>
<accession>A0A518I6Z6</accession>
<dbReference type="GO" id="GO:0016829">
    <property type="term" value="F:lyase activity"/>
    <property type="evidence" value="ECO:0007669"/>
    <property type="project" value="UniProtKB-KW"/>
</dbReference>
<dbReference type="AlphaFoldDB" id="A0A518I6Z6"/>
<dbReference type="Proteomes" id="UP000318313">
    <property type="component" value="Chromosome"/>
</dbReference>
<evidence type="ECO:0000259" key="1">
    <source>
        <dbReference type="Pfam" id="PF03033"/>
    </source>
</evidence>
<protein>
    <submittedName>
        <fullName evidence="3">MurG-like transferase</fullName>
        <ecNumber evidence="3">4.3.3.5</ecNumber>
    </submittedName>
</protein>
<dbReference type="PANTHER" id="PTHR48050:SF13">
    <property type="entry name" value="STEROL 3-BETA-GLUCOSYLTRANSFERASE UGT80A2"/>
    <property type="match status" value="1"/>
</dbReference>
<dbReference type="EC" id="4.3.3.5" evidence="3"/>
<dbReference type="PANTHER" id="PTHR48050">
    <property type="entry name" value="STEROL 3-BETA-GLUCOSYLTRANSFERASE"/>
    <property type="match status" value="1"/>
</dbReference>
<dbReference type="EMBL" id="CP037452">
    <property type="protein sequence ID" value="QDV48850.1"/>
    <property type="molecule type" value="Genomic_DNA"/>
</dbReference>
<dbReference type="GO" id="GO:0005975">
    <property type="term" value="P:carbohydrate metabolic process"/>
    <property type="evidence" value="ECO:0007669"/>
    <property type="project" value="InterPro"/>
</dbReference>
<organism evidence="3 4">
    <name type="scientific">Gimesia fumaroli</name>
    <dbReference type="NCBI Taxonomy" id="2527976"/>
    <lineage>
        <taxon>Bacteria</taxon>
        <taxon>Pseudomonadati</taxon>
        <taxon>Planctomycetota</taxon>
        <taxon>Planctomycetia</taxon>
        <taxon>Planctomycetales</taxon>
        <taxon>Planctomycetaceae</taxon>
        <taxon>Gimesia</taxon>
    </lineage>
</organism>
<dbReference type="SUPFAM" id="SSF53756">
    <property type="entry name" value="UDP-Glycosyltransferase/glycogen phosphorylase"/>
    <property type="match status" value="1"/>
</dbReference>
<dbReference type="InterPro" id="IPR010610">
    <property type="entry name" value="EryCIII-like_C"/>
</dbReference>
<evidence type="ECO:0000313" key="4">
    <source>
        <dbReference type="Proteomes" id="UP000318313"/>
    </source>
</evidence>
<keyword evidence="4" id="KW-1185">Reference proteome</keyword>
<proteinExistence type="predicted"/>
<evidence type="ECO:0000259" key="2">
    <source>
        <dbReference type="Pfam" id="PF06722"/>
    </source>
</evidence>
<dbReference type="Gene3D" id="3.40.50.2000">
    <property type="entry name" value="Glycogen Phosphorylase B"/>
    <property type="match status" value="2"/>
</dbReference>
<feature type="domain" description="Glycosyltransferase family 28 N-terminal" evidence="1">
    <location>
        <begin position="4"/>
        <end position="132"/>
    </location>
</feature>
<sequence length="417" mass="46434">MRLMMIAVGSIGDVFPLLGIAREMRTRGHAVQVIANPFYTKHVEQVGAELLPIGTAEEHQQMMNHPSITHPRKGWALWLKLGSLNYLKQTYALIEEHAVKGETVLAGSWGAQAALVAREKLDIPAATFHLEPDKFRTAFDSAALPRRSLVFQSNPPWLKRMQYRLLDKLLIDPAFSPVNTFRRELSLPEIQHFWNAGIHSPDLTVGLFPDWWGPIQPDWPKQTKLIGFPLWDQNPDQQFPEEVAEFLDAGEPPVVFSPGGFGNIPEKLFQIVVPVCEDLGLRAILLTSNRSLLPKQLPEAIRHFQFIPFTPLLNRAKAVVHHAGIGTAALCLAAGTPQIAIPPMHINRDTALRLERLNVGRMISPFSLREESLKQSLRVLQGADTISSNCQEIASRLKNSSTIPTAADLLESLVTNA</sequence>
<evidence type="ECO:0000313" key="3">
    <source>
        <dbReference type="EMBL" id="QDV48850.1"/>
    </source>
</evidence>
<dbReference type="GO" id="GO:0016758">
    <property type="term" value="F:hexosyltransferase activity"/>
    <property type="evidence" value="ECO:0007669"/>
    <property type="project" value="InterPro"/>
</dbReference>
<dbReference type="RefSeq" id="WP_145306136.1">
    <property type="nucleotide sequence ID" value="NZ_CP037452.1"/>
</dbReference>
<dbReference type="InterPro" id="IPR050426">
    <property type="entry name" value="Glycosyltransferase_28"/>
</dbReference>
<feature type="domain" description="Erythromycin biosynthesis protein CIII-like C-terminal" evidence="2">
    <location>
        <begin position="293"/>
        <end position="396"/>
    </location>
</feature>
<dbReference type="GO" id="GO:0008194">
    <property type="term" value="F:UDP-glycosyltransferase activity"/>
    <property type="evidence" value="ECO:0007669"/>
    <property type="project" value="InterPro"/>
</dbReference>